<protein>
    <submittedName>
        <fullName evidence="2">Uncharacterized protein</fullName>
    </submittedName>
</protein>
<feature type="transmembrane region" description="Helical" evidence="1">
    <location>
        <begin position="7"/>
        <end position="25"/>
    </location>
</feature>
<keyword evidence="1" id="KW-1133">Transmembrane helix</keyword>
<gene>
    <name evidence="2" type="ORF">TD3509T_1474</name>
</gene>
<sequence length="62" mass="7412">MNKIASIIFGIIALGNVIYSFWKYSDSTEFFGYEINVWIYRLFWSLITIKMFYDGLNKKKVN</sequence>
<keyword evidence="3" id="KW-1185">Reference proteome</keyword>
<dbReference type="RefSeq" id="WP_145993575.1">
    <property type="nucleotide sequence ID" value="NZ_OZ038524.1"/>
</dbReference>
<accession>A0ABP1EK76</accession>
<name>A0ABP1EK76_9FLAO</name>
<evidence type="ECO:0000256" key="1">
    <source>
        <dbReference type="SAM" id="Phobius"/>
    </source>
</evidence>
<reference evidence="2 3" key="1">
    <citation type="submission" date="2024-05" db="EMBL/GenBank/DDBJ databases">
        <authorList>
            <person name="Duchaud E."/>
        </authorList>
    </citation>
    <scope>NUCLEOTIDE SEQUENCE [LARGE SCALE GENOMIC DNA]</scope>
    <source>
        <strain evidence="2">Ena-SAMPLE-TAB-13-05-2024-13:56:06:370-140309</strain>
    </source>
</reference>
<proteinExistence type="predicted"/>
<dbReference type="Proteomes" id="UP001497514">
    <property type="component" value="Chromosome"/>
</dbReference>
<keyword evidence="1" id="KW-0472">Membrane</keyword>
<organism evidence="2 3">
    <name type="scientific">Tenacibaculum dicentrarchi</name>
    <dbReference type="NCBI Taxonomy" id="669041"/>
    <lineage>
        <taxon>Bacteria</taxon>
        <taxon>Pseudomonadati</taxon>
        <taxon>Bacteroidota</taxon>
        <taxon>Flavobacteriia</taxon>
        <taxon>Flavobacteriales</taxon>
        <taxon>Flavobacteriaceae</taxon>
        <taxon>Tenacibaculum</taxon>
    </lineage>
</organism>
<dbReference type="EMBL" id="OZ038524">
    <property type="protein sequence ID" value="CAL2083089.1"/>
    <property type="molecule type" value="Genomic_DNA"/>
</dbReference>
<keyword evidence="1" id="KW-0812">Transmembrane</keyword>
<evidence type="ECO:0000313" key="2">
    <source>
        <dbReference type="EMBL" id="CAL2083089.1"/>
    </source>
</evidence>
<feature type="transmembrane region" description="Helical" evidence="1">
    <location>
        <begin position="37"/>
        <end position="53"/>
    </location>
</feature>
<evidence type="ECO:0000313" key="3">
    <source>
        <dbReference type="Proteomes" id="UP001497514"/>
    </source>
</evidence>